<accession>A0A4V5N1T9</accession>
<dbReference type="PANTHER" id="PTHR30466:SF1">
    <property type="entry name" value="FMN REDUCTASE (NADH) RUTF"/>
    <property type="match status" value="1"/>
</dbReference>
<dbReference type="GO" id="GO:0010181">
    <property type="term" value="F:FMN binding"/>
    <property type="evidence" value="ECO:0007669"/>
    <property type="project" value="InterPro"/>
</dbReference>
<dbReference type="AlphaFoldDB" id="A0A4V5N1T9"/>
<dbReference type="InterPro" id="IPR002563">
    <property type="entry name" value="Flavin_Rdtase-like_dom"/>
</dbReference>
<dbReference type="InterPro" id="IPR012349">
    <property type="entry name" value="Split_barrel_FMN-bd"/>
</dbReference>
<comment type="caution">
    <text evidence="3">The sequence shown here is derived from an EMBL/GenBank/DDBJ whole genome shotgun (WGS) entry which is preliminary data.</text>
</comment>
<dbReference type="PANTHER" id="PTHR30466">
    <property type="entry name" value="FLAVIN REDUCTASE"/>
    <property type="match status" value="1"/>
</dbReference>
<keyword evidence="1" id="KW-0560">Oxidoreductase</keyword>
<feature type="domain" description="Flavin reductase like" evidence="2">
    <location>
        <begin position="21"/>
        <end position="164"/>
    </location>
</feature>
<evidence type="ECO:0000313" key="4">
    <source>
        <dbReference type="Proteomes" id="UP000305778"/>
    </source>
</evidence>
<evidence type="ECO:0000256" key="1">
    <source>
        <dbReference type="ARBA" id="ARBA00023002"/>
    </source>
</evidence>
<dbReference type="SMART" id="SM00903">
    <property type="entry name" value="Flavin_Reduct"/>
    <property type="match status" value="1"/>
</dbReference>
<protein>
    <submittedName>
        <fullName evidence="3">Flavin reductase family protein</fullName>
    </submittedName>
</protein>
<evidence type="ECO:0000313" key="3">
    <source>
        <dbReference type="EMBL" id="TKA11209.1"/>
    </source>
</evidence>
<dbReference type="Pfam" id="PF01613">
    <property type="entry name" value="Flavin_Reduct"/>
    <property type="match status" value="1"/>
</dbReference>
<dbReference type="OrthoDB" id="9792858at2"/>
<dbReference type="Proteomes" id="UP000305778">
    <property type="component" value="Unassembled WGS sequence"/>
</dbReference>
<reference evidence="3 4" key="1">
    <citation type="submission" date="2019-04" db="EMBL/GenBank/DDBJ databases">
        <title>Streptomyces oryziradicis sp. nov., a novel actinomycete isolated from rhizosphere soil of rice (Oryza sativa L.).</title>
        <authorList>
            <person name="Li C."/>
        </authorList>
    </citation>
    <scope>NUCLEOTIDE SEQUENCE [LARGE SCALE GENOMIC DNA]</scope>
    <source>
        <strain evidence="3 4">NEAU-C40</strain>
    </source>
</reference>
<name>A0A4V5N1T9_9ACTN</name>
<keyword evidence="4" id="KW-1185">Reference proteome</keyword>
<gene>
    <name evidence="3" type="ORF">FCI23_12695</name>
</gene>
<dbReference type="SUPFAM" id="SSF50475">
    <property type="entry name" value="FMN-binding split barrel"/>
    <property type="match status" value="1"/>
</dbReference>
<organism evidence="3 4">
    <name type="scientific">Actinacidiphila oryziradicis</name>
    <dbReference type="NCBI Taxonomy" id="2571141"/>
    <lineage>
        <taxon>Bacteria</taxon>
        <taxon>Bacillati</taxon>
        <taxon>Actinomycetota</taxon>
        <taxon>Actinomycetes</taxon>
        <taxon>Kitasatosporales</taxon>
        <taxon>Streptomycetaceae</taxon>
        <taxon>Actinacidiphila</taxon>
    </lineage>
</organism>
<dbReference type="RefSeq" id="WP_136723622.1">
    <property type="nucleotide sequence ID" value="NZ_SUMC01000009.1"/>
</dbReference>
<sequence>MTSDVFALDSEVDGNHLRQVLGKFATGVAVVATSTARGPVGMTVNSFCSVSLSPPVVLFCVRHQSQLHEAFSSATTFSVNVLAEGQEALSQQFASPGFDRFGSVRWRPGVTRSPVLGGAHAVLECLTNGLFTAGDHDIVLGRVVAAHPLAPGQPLLFHSGGYRGLA</sequence>
<evidence type="ECO:0000259" key="2">
    <source>
        <dbReference type="SMART" id="SM00903"/>
    </source>
</evidence>
<dbReference type="InterPro" id="IPR050268">
    <property type="entry name" value="NADH-dep_flavin_reductase"/>
</dbReference>
<dbReference type="EMBL" id="SUMC01000009">
    <property type="protein sequence ID" value="TKA11209.1"/>
    <property type="molecule type" value="Genomic_DNA"/>
</dbReference>
<dbReference type="GO" id="GO:0042602">
    <property type="term" value="F:riboflavin reductase (NADPH) activity"/>
    <property type="evidence" value="ECO:0007669"/>
    <property type="project" value="TreeGrafter"/>
</dbReference>
<dbReference type="Gene3D" id="2.30.110.10">
    <property type="entry name" value="Electron Transport, Fmn-binding Protein, Chain A"/>
    <property type="match status" value="1"/>
</dbReference>
<dbReference type="GO" id="GO:0006208">
    <property type="term" value="P:pyrimidine nucleobase catabolic process"/>
    <property type="evidence" value="ECO:0007669"/>
    <property type="project" value="TreeGrafter"/>
</dbReference>
<proteinExistence type="predicted"/>